<feature type="domain" description="Peptide methionine sulphoxide reductase MsrA" evidence="6">
    <location>
        <begin position="39"/>
        <end position="190"/>
    </location>
</feature>
<comment type="similarity">
    <text evidence="4">Belongs to the MsrA Met sulfoxide reductase family.</text>
</comment>
<organism evidence="7 8">
    <name type="scientific">Eiseniibacteriota bacterium</name>
    <dbReference type="NCBI Taxonomy" id="2212470"/>
    <lineage>
        <taxon>Bacteria</taxon>
        <taxon>Candidatus Eiseniibacteriota</taxon>
    </lineage>
</organism>
<name>A0A933S9L1_UNCEI</name>
<keyword evidence="5" id="KW-0732">Signal</keyword>
<dbReference type="AlphaFoldDB" id="A0A933S9L1"/>
<accession>A0A933S9L1</accession>
<reference evidence="7" key="1">
    <citation type="submission" date="2020-07" db="EMBL/GenBank/DDBJ databases">
        <title>Huge and variable diversity of episymbiotic CPR bacteria and DPANN archaea in groundwater ecosystems.</title>
        <authorList>
            <person name="He C.Y."/>
            <person name="Keren R."/>
            <person name="Whittaker M."/>
            <person name="Farag I.F."/>
            <person name="Doudna J."/>
            <person name="Cate J.H.D."/>
            <person name="Banfield J.F."/>
        </authorList>
    </citation>
    <scope>NUCLEOTIDE SEQUENCE</scope>
    <source>
        <strain evidence="7">NC_groundwater_1813_Pr3_B-0.1um_71_17</strain>
    </source>
</reference>
<dbReference type="Pfam" id="PF01625">
    <property type="entry name" value="PMSR"/>
    <property type="match status" value="1"/>
</dbReference>
<feature type="chain" id="PRO_5038001764" description="Peptide methionine sulfoxide reductase MsrA" evidence="5">
    <location>
        <begin position="23"/>
        <end position="216"/>
    </location>
</feature>
<comment type="catalytic activity">
    <reaction evidence="2 4">
        <text>L-methionyl-[protein] + [thioredoxin]-disulfide + H2O = L-methionyl-(S)-S-oxide-[protein] + [thioredoxin]-dithiol</text>
        <dbReference type="Rhea" id="RHEA:14217"/>
        <dbReference type="Rhea" id="RHEA-COMP:10698"/>
        <dbReference type="Rhea" id="RHEA-COMP:10700"/>
        <dbReference type="Rhea" id="RHEA-COMP:12313"/>
        <dbReference type="Rhea" id="RHEA-COMP:12315"/>
        <dbReference type="ChEBI" id="CHEBI:15377"/>
        <dbReference type="ChEBI" id="CHEBI:16044"/>
        <dbReference type="ChEBI" id="CHEBI:29950"/>
        <dbReference type="ChEBI" id="CHEBI:44120"/>
        <dbReference type="ChEBI" id="CHEBI:50058"/>
        <dbReference type="EC" id="1.8.4.11"/>
    </reaction>
</comment>
<dbReference type="EC" id="1.8.4.11" evidence="4"/>
<dbReference type="Proteomes" id="UP000696931">
    <property type="component" value="Unassembled WGS sequence"/>
</dbReference>
<dbReference type="NCBIfam" id="TIGR00401">
    <property type="entry name" value="msrA"/>
    <property type="match status" value="1"/>
</dbReference>
<evidence type="ECO:0000256" key="2">
    <source>
        <dbReference type="ARBA" id="ARBA00047806"/>
    </source>
</evidence>
<feature type="signal peptide" evidence="5">
    <location>
        <begin position="1"/>
        <end position="22"/>
    </location>
</feature>
<evidence type="ECO:0000313" key="8">
    <source>
        <dbReference type="Proteomes" id="UP000696931"/>
    </source>
</evidence>
<dbReference type="EMBL" id="JACRIW010000027">
    <property type="protein sequence ID" value="MBI5168497.1"/>
    <property type="molecule type" value="Genomic_DNA"/>
</dbReference>
<evidence type="ECO:0000313" key="7">
    <source>
        <dbReference type="EMBL" id="MBI5168497.1"/>
    </source>
</evidence>
<keyword evidence="1 4" id="KW-0560">Oxidoreductase</keyword>
<protein>
    <recommendedName>
        <fullName evidence="4">Peptide methionine sulfoxide reductase MsrA</fullName>
        <shortName evidence="4">Protein-methionine-S-oxide reductase</shortName>
        <ecNumber evidence="4">1.8.4.11</ecNumber>
    </recommendedName>
    <alternativeName>
        <fullName evidence="4">Peptide-methionine (S)-S-oxide reductase</fullName>
        <shortName evidence="4">Peptide Met(O) reductase</shortName>
    </alternativeName>
</protein>
<dbReference type="PANTHER" id="PTHR43774">
    <property type="entry name" value="PEPTIDE METHIONINE SULFOXIDE REDUCTASE"/>
    <property type="match status" value="1"/>
</dbReference>
<dbReference type="Gene3D" id="3.30.1060.10">
    <property type="entry name" value="Peptide methionine sulphoxide reductase MsrA"/>
    <property type="match status" value="1"/>
</dbReference>
<dbReference type="HAMAP" id="MF_01401">
    <property type="entry name" value="MsrA"/>
    <property type="match status" value="1"/>
</dbReference>
<comment type="caution">
    <text evidence="7">The sequence shown here is derived from an EMBL/GenBank/DDBJ whole genome shotgun (WGS) entry which is preliminary data.</text>
</comment>
<proteinExistence type="inferred from homology"/>
<sequence>MRSPLVFATLLAFVLAAAPVHAAKPTRSAAAPSSARTATAVFAGGCFWCMETQFEGLAGVKSVISGYTGGHKEHPTYEEVCAHTTGHYESVQIVYDPSVVTYEQLLDRFWHGIDPTQGDGQFCDRGETYRSAIFYLDAQQKAAAFASRKKLEGAKVLKAPIVTQILPAKTFWPAEDYHQDFWKKDPVRYRSYREGCGRDRRLAQLWGAAAVKSLVH</sequence>
<dbReference type="InterPro" id="IPR002569">
    <property type="entry name" value="Met_Sox_Rdtase_MsrA_dom"/>
</dbReference>
<evidence type="ECO:0000256" key="3">
    <source>
        <dbReference type="ARBA" id="ARBA00048782"/>
    </source>
</evidence>
<feature type="active site" evidence="4">
    <location>
        <position position="46"/>
    </location>
</feature>
<dbReference type="PANTHER" id="PTHR43774:SF1">
    <property type="entry name" value="PEPTIDE METHIONINE SULFOXIDE REDUCTASE MSRA 2"/>
    <property type="match status" value="1"/>
</dbReference>
<comment type="function">
    <text evidence="4">Has an important function as a repair enzyme for proteins that have been inactivated by oxidation. Catalyzes the reversible oxidation-reduction of methionine sulfoxide in proteins to methionine.</text>
</comment>
<dbReference type="GO" id="GO:0008113">
    <property type="term" value="F:peptide-methionine (S)-S-oxide reductase activity"/>
    <property type="evidence" value="ECO:0007669"/>
    <property type="project" value="UniProtKB-UniRule"/>
</dbReference>
<comment type="catalytic activity">
    <reaction evidence="3 4">
        <text>[thioredoxin]-disulfide + L-methionine + H2O = L-methionine (S)-S-oxide + [thioredoxin]-dithiol</text>
        <dbReference type="Rhea" id="RHEA:19993"/>
        <dbReference type="Rhea" id="RHEA-COMP:10698"/>
        <dbReference type="Rhea" id="RHEA-COMP:10700"/>
        <dbReference type="ChEBI" id="CHEBI:15377"/>
        <dbReference type="ChEBI" id="CHEBI:29950"/>
        <dbReference type="ChEBI" id="CHEBI:50058"/>
        <dbReference type="ChEBI" id="CHEBI:57844"/>
        <dbReference type="ChEBI" id="CHEBI:58772"/>
        <dbReference type="EC" id="1.8.4.11"/>
    </reaction>
</comment>
<dbReference type="SUPFAM" id="SSF55068">
    <property type="entry name" value="Peptide methionine sulfoxide reductase"/>
    <property type="match status" value="1"/>
</dbReference>
<evidence type="ECO:0000259" key="6">
    <source>
        <dbReference type="Pfam" id="PF01625"/>
    </source>
</evidence>
<evidence type="ECO:0000256" key="4">
    <source>
        <dbReference type="HAMAP-Rule" id="MF_01401"/>
    </source>
</evidence>
<dbReference type="InterPro" id="IPR036509">
    <property type="entry name" value="Met_Sox_Rdtase_MsrA_sf"/>
</dbReference>
<evidence type="ECO:0000256" key="5">
    <source>
        <dbReference type="SAM" id="SignalP"/>
    </source>
</evidence>
<gene>
    <name evidence="4 7" type="primary">msrA</name>
    <name evidence="7" type="ORF">HZA61_03315</name>
</gene>
<evidence type="ECO:0000256" key="1">
    <source>
        <dbReference type="ARBA" id="ARBA00023002"/>
    </source>
</evidence>